<dbReference type="SUPFAM" id="SSF55103">
    <property type="entry name" value="FAD-linked oxidases, C-terminal domain"/>
    <property type="match status" value="1"/>
</dbReference>
<dbReference type="InterPro" id="IPR006094">
    <property type="entry name" value="Oxid_FAD_bind_N"/>
</dbReference>
<dbReference type="Proteomes" id="UP000032566">
    <property type="component" value="Unassembled WGS sequence"/>
</dbReference>
<dbReference type="STRING" id="80878.RP29_19520"/>
<organism evidence="6 7">
    <name type="scientific">Acidovorax temperans</name>
    <dbReference type="NCBI Taxonomy" id="80878"/>
    <lineage>
        <taxon>Bacteria</taxon>
        <taxon>Pseudomonadati</taxon>
        <taxon>Pseudomonadota</taxon>
        <taxon>Betaproteobacteria</taxon>
        <taxon>Burkholderiales</taxon>
        <taxon>Comamonadaceae</taxon>
        <taxon>Acidovorax</taxon>
    </lineage>
</organism>
<evidence type="ECO:0000256" key="1">
    <source>
        <dbReference type="ARBA" id="ARBA00001974"/>
    </source>
</evidence>
<name>A0A0D7K3H3_9BURK</name>
<dbReference type="OrthoDB" id="8522822at2"/>
<keyword evidence="4" id="KW-0274">FAD</keyword>
<dbReference type="InterPro" id="IPR004113">
    <property type="entry name" value="FAD-bd_oxidored_4_C"/>
</dbReference>
<protein>
    <submittedName>
        <fullName evidence="6">2-hydroxyacid dehydrogenase</fullName>
    </submittedName>
</protein>
<evidence type="ECO:0000313" key="7">
    <source>
        <dbReference type="Proteomes" id="UP000032566"/>
    </source>
</evidence>
<feature type="domain" description="FAD-binding PCMH-type" evidence="5">
    <location>
        <begin position="34"/>
        <end position="215"/>
    </location>
</feature>
<dbReference type="EMBL" id="JXYQ01000090">
    <property type="protein sequence ID" value="KJA08881.1"/>
    <property type="molecule type" value="Genomic_DNA"/>
</dbReference>
<evidence type="ECO:0000256" key="4">
    <source>
        <dbReference type="ARBA" id="ARBA00022827"/>
    </source>
</evidence>
<dbReference type="GO" id="GO:0003824">
    <property type="term" value="F:catalytic activity"/>
    <property type="evidence" value="ECO:0007669"/>
    <property type="project" value="InterPro"/>
</dbReference>
<dbReference type="PANTHER" id="PTHR43716">
    <property type="entry name" value="D-2-HYDROXYGLUTARATE DEHYDROGENASE, MITOCHONDRIAL"/>
    <property type="match status" value="1"/>
</dbReference>
<comment type="cofactor">
    <cofactor evidence="1">
        <name>FAD</name>
        <dbReference type="ChEBI" id="CHEBI:57692"/>
    </cofactor>
</comment>
<dbReference type="Gene3D" id="3.30.465.10">
    <property type="match status" value="1"/>
</dbReference>
<dbReference type="GO" id="GO:0022904">
    <property type="term" value="P:respiratory electron transport chain"/>
    <property type="evidence" value="ECO:0007669"/>
    <property type="project" value="TreeGrafter"/>
</dbReference>
<dbReference type="RefSeq" id="WP_044402770.1">
    <property type="nucleotide sequence ID" value="NZ_JXYQ01000090.1"/>
</dbReference>
<dbReference type="PATRIC" id="fig|80878.5.peg.4281"/>
<evidence type="ECO:0000313" key="6">
    <source>
        <dbReference type="EMBL" id="KJA08881.1"/>
    </source>
</evidence>
<dbReference type="PROSITE" id="PS51387">
    <property type="entry name" value="FAD_PCMH"/>
    <property type="match status" value="1"/>
</dbReference>
<comment type="similarity">
    <text evidence="2">Belongs to the FAD-binding oxidoreductase/transferase type 4 family.</text>
</comment>
<dbReference type="InterPro" id="IPR016166">
    <property type="entry name" value="FAD-bd_PCMH"/>
</dbReference>
<dbReference type="InterPro" id="IPR036318">
    <property type="entry name" value="FAD-bd_PCMH-like_sf"/>
</dbReference>
<dbReference type="FunFam" id="1.10.45.10:FF:000001">
    <property type="entry name" value="D-lactate dehydrogenase mitochondrial"/>
    <property type="match status" value="1"/>
</dbReference>
<dbReference type="Pfam" id="PF02913">
    <property type="entry name" value="FAD-oxidase_C"/>
    <property type="match status" value="1"/>
</dbReference>
<dbReference type="InterPro" id="IPR016164">
    <property type="entry name" value="FAD-linked_Oxase-like_C"/>
</dbReference>
<dbReference type="GO" id="GO:0071949">
    <property type="term" value="F:FAD binding"/>
    <property type="evidence" value="ECO:0007669"/>
    <property type="project" value="InterPro"/>
</dbReference>
<dbReference type="InterPro" id="IPR016171">
    <property type="entry name" value="Vanillyl_alc_oxidase_C-sub2"/>
</dbReference>
<dbReference type="Gene3D" id="3.30.70.2190">
    <property type="match status" value="1"/>
</dbReference>
<dbReference type="AlphaFoldDB" id="A0A0D7K3H3"/>
<evidence type="ECO:0000259" key="5">
    <source>
        <dbReference type="PROSITE" id="PS51387"/>
    </source>
</evidence>
<evidence type="ECO:0000256" key="3">
    <source>
        <dbReference type="ARBA" id="ARBA00022630"/>
    </source>
</evidence>
<keyword evidence="3" id="KW-0285">Flavoprotein</keyword>
<evidence type="ECO:0000256" key="2">
    <source>
        <dbReference type="ARBA" id="ARBA00008000"/>
    </source>
</evidence>
<dbReference type="SUPFAM" id="SSF56176">
    <property type="entry name" value="FAD-binding/transporter-associated domain-like"/>
    <property type="match status" value="1"/>
</dbReference>
<dbReference type="InterPro" id="IPR016169">
    <property type="entry name" value="FAD-bd_PCMH_sub2"/>
</dbReference>
<keyword evidence="7" id="KW-1185">Reference proteome</keyword>
<dbReference type="Gene3D" id="3.30.70.2740">
    <property type="match status" value="1"/>
</dbReference>
<dbReference type="PANTHER" id="PTHR43716:SF2">
    <property type="entry name" value="BLL6224 PROTEIN"/>
    <property type="match status" value="1"/>
</dbReference>
<proteinExistence type="inferred from homology"/>
<accession>A0A0D7K3H3</accession>
<reference evidence="6 7" key="1">
    <citation type="submission" date="2014-12" db="EMBL/GenBank/DDBJ databases">
        <title>Isolation of bacteria from lake water.</title>
        <authorList>
            <person name="Sheng K.-Y."/>
            <person name="Chin P.-S."/>
            <person name="Chan K.-G."/>
            <person name="Tan G.S."/>
        </authorList>
    </citation>
    <scope>NUCLEOTIDE SEQUENCE [LARGE SCALE GENOMIC DNA]</scope>
    <source>
        <strain evidence="6 7">KY4</strain>
    </source>
</reference>
<gene>
    <name evidence="6" type="ORF">RP29_19520</name>
</gene>
<dbReference type="InterPro" id="IPR051264">
    <property type="entry name" value="FAD-oxidored/transferase_4"/>
</dbReference>
<dbReference type="InterPro" id="IPR016167">
    <property type="entry name" value="FAD-bd_PCMH_sub1"/>
</dbReference>
<comment type="caution">
    <text evidence="6">The sequence shown here is derived from an EMBL/GenBank/DDBJ whole genome shotgun (WGS) entry which is preliminary data.</text>
</comment>
<dbReference type="Gene3D" id="1.10.45.10">
    <property type="entry name" value="Vanillyl-alcohol Oxidase, Chain A, domain 4"/>
    <property type="match status" value="1"/>
</dbReference>
<dbReference type="Gene3D" id="3.30.43.10">
    <property type="entry name" value="Uridine Diphospho-n-acetylenolpyruvylglucosamine Reductase, domain 2"/>
    <property type="match status" value="1"/>
</dbReference>
<dbReference type="Pfam" id="PF01565">
    <property type="entry name" value="FAD_binding_4"/>
    <property type="match status" value="1"/>
</dbReference>
<sequence>MTSLLDTLRSIVGDAHVLTEGDLTAWEQDWRRRVRGKALAVVRPASTPEVAAVVKACAAAGTAIVPQGGNTGLAVGSTPDASGTQIVLSLTRMNAVRNVDTDNLTMTVEAGCILQNLQEVARNAGALFPLSLAAEGSCTIGGNLGTNAGGTQVVRYGNTRDLCLGLEVVTPQGEVWSGLKGLRKDNTGYDLRDLFIGSEGTLGIITAVCMKLYPQPAAKLTAWAAVPSMEHAVQLLGMAHQQLGAGLTGFEVMGQFALSLVGKHMPQLRVPFLGQDDAPWCVLLENSDSESEEHARARFESLLEKAFEAGCVTDAVVAENLTQAHQLWHIRENIPLAQAEEGLNIKHDISVQISRIPAFVAHTDAVLQREIPGVRLVNFGHLGDGNLHYNVQAPAEGDPKAFLRDNEERVHQLVYDAVAEFGGSFSAEHGVGELKADKLEKYQSPVALSMMRAIKQALDPQGIMNPGRVLKA</sequence>